<dbReference type="PANTHER" id="PTHR42912">
    <property type="entry name" value="METHYLTRANSFERASE"/>
    <property type="match status" value="1"/>
</dbReference>
<dbReference type="GO" id="GO:0008757">
    <property type="term" value="F:S-adenosylmethionine-dependent methyltransferase activity"/>
    <property type="evidence" value="ECO:0007669"/>
    <property type="project" value="InterPro"/>
</dbReference>
<feature type="domain" description="Methyltransferase type 11" evidence="1">
    <location>
        <begin position="44"/>
        <end position="128"/>
    </location>
</feature>
<reference evidence="3" key="1">
    <citation type="submission" date="2016-04" db="EMBL/GenBank/DDBJ databases">
        <authorList>
            <person name="Chen S.-C."/>
            <person name="Lai M.-C."/>
        </authorList>
    </citation>
    <scope>NUCLEOTIDE SEQUENCE [LARGE SCALE GENOMIC DNA]</scope>
    <source>
        <strain evidence="3">AB14</strain>
    </source>
</reference>
<evidence type="ECO:0000313" key="3">
    <source>
        <dbReference type="Proteomes" id="UP000189370"/>
    </source>
</evidence>
<sequence>MPKSEPFEVHTDRYEGWFDEHDDVYQSELAALDRFVPATGRGIEIGVGSARFAAPLEIDVGIDPAEAMLEHARERGINVVRGVGEHLPFPDDTFDTALIVTTICFVDDIPRTLAEADRILSQSGHLVIGYIDKDSPVGRLYQEKKEQNPFYREATFVSTEELLEALEATGFTDFEFVQTIYHWLDEGDGIEPIEDGYGDGSFVGLKASR</sequence>
<evidence type="ECO:0000313" key="2">
    <source>
        <dbReference type="EMBL" id="OLZ41095.1"/>
    </source>
</evidence>
<name>A0A1S8AWM1_9EURY</name>
<accession>A0A1S8AWM1</accession>
<proteinExistence type="predicted"/>
<dbReference type="Proteomes" id="UP000189370">
    <property type="component" value="Unassembled WGS sequence"/>
</dbReference>
<dbReference type="Gene3D" id="3.40.50.150">
    <property type="entry name" value="Vaccinia Virus protein VP39"/>
    <property type="match status" value="1"/>
</dbReference>
<dbReference type="Pfam" id="PF08241">
    <property type="entry name" value="Methyltransf_11"/>
    <property type="match status" value="1"/>
</dbReference>
<dbReference type="SUPFAM" id="SSF53335">
    <property type="entry name" value="S-adenosyl-L-methionine-dependent methyltransferases"/>
    <property type="match status" value="1"/>
</dbReference>
<dbReference type="EMBL" id="LWLN01000001">
    <property type="protein sequence ID" value="OLZ41095.1"/>
    <property type="molecule type" value="Genomic_DNA"/>
</dbReference>
<dbReference type="OrthoDB" id="1018at2157"/>
<keyword evidence="3" id="KW-1185">Reference proteome</keyword>
<comment type="caution">
    <text evidence="2">The sequence shown here is derived from an EMBL/GenBank/DDBJ whole genome shotgun (WGS) entry which is preliminary data.</text>
</comment>
<dbReference type="InterPro" id="IPR050508">
    <property type="entry name" value="Methyltransf_Superfamily"/>
</dbReference>
<keyword evidence="2" id="KW-0808">Transferase</keyword>
<evidence type="ECO:0000259" key="1">
    <source>
        <dbReference type="Pfam" id="PF08241"/>
    </source>
</evidence>
<keyword evidence="2" id="KW-0489">Methyltransferase</keyword>
<gene>
    <name evidence="2" type="ORF">A6E15_08885</name>
</gene>
<protein>
    <submittedName>
        <fullName evidence="2">Methyltransferase type 11</fullName>
    </submittedName>
</protein>
<dbReference type="PANTHER" id="PTHR42912:SF80">
    <property type="entry name" value="METHYLTRANSFERASE DOMAIN-CONTAINING PROTEIN"/>
    <property type="match status" value="1"/>
</dbReference>
<dbReference type="InterPro" id="IPR013216">
    <property type="entry name" value="Methyltransf_11"/>
</dbReference>
<dbReference type="InterPro" id="IPR029063">
    <property type="entry name" value="SAM-dependent_MTases_sf"/>
</dbReference>
<organism evidence="2 3">
    <name type="scientific">Natrinema saccharevitans</name>
    <dbReference type="NCBI Taxonomy" id="301967"/>
    <lineage>
        <taxon>Archaea</taxon>
        <taxon>Methanobacteriati</taxon>
        <taxon>Methanobacteriota</taxon>
        <taxon>Stenosarchaea group</taxon>
        <taxon>Halobacteria</taxon>
        <taxon>Halobacteriales</taxon>
        <taxon>Natrialbaceae</taxon>
        <taxon>Natrinema</taxon>
    </lineage>
</organism>
<dbReference type="STRING" id="301967.A6E15_08885"/>
<dbReference type="GO" id="GO:0032259">
    <property type="term" value="P:methylation"/>
    <property type="evidence" value="ECO:0007669"/>
    <property type="project" value="UniProtKB-KW"/>
</dbReference>
<dbReference type="CDD" id="cd02440">
    <property type="entry name" value="AdoMet_MTases"/>
    <property type="match status" value="1"/>
</dbReference>
<dbReference type="RefSeq" id="WP_076145631.1">
    <property type="nucleotide sequence ID" value="NZ_LWLN01000001.1"/>
</dbReference>
<dbReference type="AlphaFoldDB" id="A0A1S8AWM1"/>